<evidence type="ECO:0000313" key="1">
    <source>
        <dbReference type="EMBL" id="DAE08316.1"/>
    </source>
</evidence>
<proteinExistence type="predicted"/>
<sequence>MQVTRACVFNALAFRSNSVLSEAIRKKAIKYGGIMTKGF</sequence>
<dbReference type="EMBL" id="BK015467">
    <property type="protein sequence ID" value="DAE08316.1"/>
    <property type="molecule type" value="Genomic_DNA"/>
</dbReference>
<reference evidence="1" key="1">
    <citation type="journal article" date="2021" name="Proc. Natl. Acad. Sci. U.S.A.">
        <title>A Catalog of Tens of Thousands of Viruses from Human Metagenomes Reveals Hidden Associations with Chronic Diseases.</title>
        <authorList>
            <person name="Tisza M.J."/>
            <person name="Buck C.B."/>
        </authorList>
    </citation>
    <scope>NUCLEOTIDE SEQUENCE</scope>
    <source>
        <strain evidence="1">CtnsL8</strain>
    </source>
</reference>
<organism evidence="1">
    <name type="scientific">Siphoviridae sp. ctnsL8</name>
    <dbReference type="NCBI Taxonomy" id="2825666"/>
    <lineage>
        <taxon>Viruses</taxon>
        <taxon>Duplodnaviria</taxon>
        <taxon>Heunggongvirae</taxon>
        <taxon>Uroviricota</taxon>
        <taxon>Caudoviricetes</taxon>
    </lineage>
</organism>
<name>A0A8S5PQ37_9CAUD</name>
<protein>
    <submittedName>
        <fullName evidence="1">Uncharacterized protein</fullName>
    </submittedName>
</protein>
<accession>A0A8S5PQ37</accession>